<feature type="disulfide bond" evidence="5">
    <location>
        <begin position="826"/>
        <end position="853"/>
    </location>
</feature>
<dbReference type="InterPro" id="IPR009003">
    <property type="entry name" value="Peptidase_S1_PA"/>
</dbReference>
<feature type="chain" id="PRO_5047278351" evidence="6">
    <location>
        <begin position="23"/>
        <end position="1031"/>
    </location>
</feature>
<evidence type="ECO:0000259" key="8">
    <source>
        <dbReference type="PROSITE" id="PS50923"/>
    </source>
</evidence>
<evidence type="ECO:0000259" key="9">
    <source>
        <dbReference type="PROSITE" id="PS51390"/>
    </source>
</evidence>
<dbReference type="InterPro" id="IPR000436">
    <property type="entry name" value="Sushi_SCR_CCP_dom"/>
</dbReference>
<evidence type="ECO:0000256" key="6">
    <source>
        <dbReference type="SAM" id="SignalP"/>
    </source>
</evidence>
<dbReference type="InterPro" id="IPR050350">
    <property type="entry name" value="Compl-Cell_Adhes-Reg"/>
</dbReference>
<dbReference type="CDD" id="cd00033">
    <property type="entry name" value="CCP"/>
    <property type="match status" value="9"/>
</dbReference>
<evidence type="ECO:0000256" key="3">
    <source>
        <dbReference type="ARBA" id="ARBA00023157"/>
    </source>
</evidence>
<feature type="disulfide bond" evidence="5">
    <location>
        <begin position="523"/>
        <end position="550"/>
    </location>
</feature>
<feature type="domain" description="Sushi" evidence="8">
    <location>
        <begin position="437"/>
        <end position="493"/>
    </location>
</feature>
<dbReference type="Proteomes" id="UP001642483">
    <property type="component" value="Unassembled WGS sequence"/>
</dbReference>
<dbReference type="CDD" id="cd00190">
    <property type="entry name" value="Tryp_SPc"/>
    <property type="match status" value="1"/>
</dbReference>
<dbReference type="InterPro" id="IPR001314">
    <property type="entry name" value="Peptidase_S1A"/>
</dbReference>
<evidence type="ECO:0000313" key="10">
    <source>
        <dbReference type="EMBL" id="CAK8674463.1"/>
    </source>
</evidence>
<feature type="disulfide bond" evidence="5">
    <location>
        <begin position="766"/>
        <end position="793"/>
    </location>
</feature>
<feature type="domain" description="Sushi" evidence="8">
    <location>
        <begin position="736"/>
        <end position="795"/>
    </location>
</feature>
<dbReference type="Gene3D" id="2.10.70.10">
    <property type="entry name" value="Complement Module, domain 1"/>
    <property type="match status" value="9"/>
</dbReference>
<gene>
    <name evidence="10" type="ORF">CVLEPA_LOCUS4159</name>
</gene>
<dbReference type="SMART" id="SM00032">
    <property type="entry name" value="CCP"/>
    <property type="match status" value="9"/>
</dbReference>
<dbReference type="InterPro" id="IPR008197">
    <property type="entry name" value="WAP_dom"/>
</dbReference>
<feature type="domain" description="Sushi" evidence="8">
    <location>
        <begin position="856"/>
        <end position="919"/>
    </location>
</feature>
<dbReference type="PROSITE" id="PS50240">
    <property type="entry name" value="TRYPSIN_DOM"/>
    <property type="match status" value="1"/>
</dbReference>
<dbReference type="PRINTS" id="PR00722">
    <property type="entry name" value="CHYMOTRYPSIN"/>
</dbReference>
<dbReference type="Pfam" id="PF00084">
    <property type="entry name" value="Sushi"/>
    <property type="match status" value="9"/>
</dbReference>
<comment type="caution">
    <text evidence="10">The sequence shown here is derived from an EMBL/GenBank/DDBJ whole genome shotgun (WGS) entry which is preliminary data.</text>
</comment>
<dbReference type="InterPro" id="IPR033116">
    <property type="entry name" value="TRYPSIN_SER"/>
</dbReference>
<feature type="domain" description="WAP" evidence="9">
    <location>
        <begin position="383"/>
        <end position="436"/>
    </location>
</feature>
<keyword evidence="3 5" id="KW-1015">Disulfide bond</keyword>
<keyword evidence="4" id="KW-0325">Glycoprotein</keyword>
<feature type="disulfide bond" evidence="5">
    <location>
        <begin position="464"/>
        <end position="491"/>
    </location>
</feature>
<dbReference type="PROSITE" id="PS50923">
    <property type="entry name" value="SUSHI"/>
    <property type="match status" value="9"/>
</dbReference>
<proteinExistence type="predicted"/>
<feature type="domain" description="Peptidase S1" evidence="7">
    <location>
        <begin position="40"/>
        <end position="377"/>
    </location>
</feature>
<evidence type="ECO:0000256" key="5">
    <source>
        <dbReference type="PROSITE-ProRule" id="PRU00302"/>
    </source>
</evidence>
<dbReference type="EMBL" id="CAWYQH010000013">
    <property type="protein sequence ID" value="CAK8674463.1"/>
    <property type="molecule type" value="Genomic_DNA"/>
</dbReference>
<dbReference type="SUPFAM" id="SSF57535">
    <property type="entry name" value="Complement control module/SCR domain"/>
    <property type="match status" value="9"/>
</dbReference>
<dbReference type="Gene3D" id="2.40.10.10">
    <property type="entry name" value="Trypsin-like serine proteases"/>
    <property type="match status" value="1"/>
</dbReference>
<feature type="disulfide bond" evidence="5">
    <location>
        <begin position="583"/>
        <end position="610"/>
    </location>
</feature>
<dbReference type="SUPFAM" id="SSF50494">
    <property type="entry name" value="Trypsin-like serine proteases"/>
    <property type="match status" value="1"/>
</dbReference>
<dbReference type="PROSITE" id="PS51390">
    <property type="entry name" value="WAP"/>
    <property type="match status" value="1"/>
</dbReference>
<dbReference type="PROSITE" id="PS00135">
    <property type="entry name" value="TRYPSIN_SER"/>
    <property type="match status" value="1"/>
</dbReference>
<feature type="disulfide bond" evidence="5">
    <location>
        <begin position="642"/>
        <end position="669"/>
    </location>
</feature>
<feature type="disulfide bond" evidence="5">
    <location>
        <begin position="1000"/>
        <end position="1027"/>
    </location>
</feature>
<accession>A0ABP0F8M9</accession>
<name>A0ABP0F8M9_CLALP</name>
<dbReference type="InterPro" id="IPR043504">
    <property type="entry name" value="Peptidase_S1_PA_chymotrypsin"/>
</dbReference>
<dbReference type="PANTHER" id="PTHR19325">
    <property type="entry name" value="COMPLEMENT COMPONENT-RELATED SUSHI DOMAIN-CONTAINING"/>
    <property type="match status" value="1"/>
</dbReference>
<keyword evidence="2" id="KW-0677">Repeat</keyword>
<evidence type="ECO:0000256" key="4">
    <source>
        <dbReference type="ARBA" id="ARBA00023180"/>
    </source>
</evidence>
<dbReference type="SMART" id="SM00020">
    <property type="entry name" value="Tryp_SPc"/>
    <property type="match status" value="1"/>
</dbReference>
<dbReference type="PANTHER" id="PTHR19325:SF567">
    <property type="entry name" value="SUSHI, VON WILLEBRAND FACTOR TYPE A, EGF AND PENTRAXIN DOMAIN-CONTAINING PROTEIN 1-LIKE"/>
    <property type="match status" value="1"/>
</dbReference>
<feature type="domain" description="Sushi" evidence="8">
    <location>
        <begin position="553"/>
        <end position="612"/>
    </location>
</feature>
<evidence type="ECO:0000256" key="2">
    <source>
        <dbReference type="ARBA" id="ARBA00022737"/>
    </source>
</evidence>
<evidence type="ECO:0000256" key="1">
    <source>
        <dbReference type="ARBA" id="ARBA00022659"/>
    </source>
</evidence>
<feature type="domain" description="Sushi" evidence="8">
    <location>
        <begin position="972"/>
        <end position="1029"/>
    </location>
</feature>
<feature type="domain" description="Sushi" evidence="8">
    <location>
        <begin position="613"/>
        <end position="671"/>
    </location>
</feature>
<feature type="domain" description="Sushi" evidence="8">
    <location>
        <begin position="672"/>
        <end position="735"/>
    </location>
</feature>
<reference evidence="10 11" key="1">
    <citation type="submission" date="2024-02" db="EMBL/GenBank/DDBJ databases">
        <authorList>
            <person name="Daric V."/>
            <person name="Darras S."/>
        </authorList>
    </citation>
    <scope>NUCLEOTIDE SEQUENCE [LARGE SCALE GENOMIC DNA]</scope>
</reference>
<comment type="caution">
    <text evidence="5">Lacks conserved residue(s) required for the propagation of feature annotation.</text>
</comment>
<keyword evidence="6" id="KW-0732">Signal</keyword>
<organism evidence="10 11">
    <name type="scientific">Clavelina lepadiformis</name>
    <name type="common">Light-bulb sea squirt</name>
    <name type="synonym">Ascidia lepadiformis</name>
    <dbReference type="NCBI Taxonomy" id="159417"/>
    <lineage>
        <taxon>Eukaryota</taxon>
        <taxon>Metazoa</taxon>
        <taxon>Chordata</taxon>
        <taxon>Tunicata</taxon>
        <taxon>Ascidiacea</taxon>
        <taxon>Aplousobranchia</taxon>
        <taxon>Clavelinidae</taxon>
        <taxon>Clavelina</taxon>
    </lineage>
</organism>
<feature type="signal peptide" evidence="6">
    <location>
        <begin position="1"/>
        <end position="22"/>
    </location>
</feature>
<protein>
    <submittedName>
        <fullName evidence="10">Uncharacterized protein</fullName>
    </submittedName>
</protein>
<keyword evidence="1 5" id="KW-0768">Sushi</keyword>
<feature type="domain" description="Sushi" evidence="8">
    <location>
        <begin position="796"/>
        <end position="855"/>
    </location>
</feature>
<sequence>MLTKKKVFTLGLLAALLTLTSGNDDAICGQQSELPHGGRIIGGKAAKSKSWPWQATLSYFDPTVLATYRRTFAGGSLINTNWILTAAHVFQNFIKDKNWEKNVIITLGIIEIPTTRRPGLPSSVQVFDADIVVQHPSFTIETFDYDVALIKVGRKFREFGGRWVVEEGSHAVEYTSYIKPVCLPCLEGSCFRRQFQQNELSATWEDLSFEQQCILEERWVTQNEQLVGEVDQHDVIAKVTGFGATEPTDSPRRRSGPSLRLNEGKVKLFNNIRCAAARKQMADDDLVENIHFTKRMLCAIGGNDSDVIDACSGDSGGPLVTQINDTQTAESCWVQIGIVSWGLGCGESFEINGTRNFYPGYYANVASLMKWIKPIAANVSAASRAKVNELVCPRNLSLIEEGRICRKPCTKDSDCRGRQKRCRCDDVCGLSCFNPVAECAPPGLFRNGEIEGTLAYGRSLTYSCDPGFELTGSRIRICRSDRKWSGLEPQCREKVCLHHEVSFATHTPAKRIWRPGDSITYECNDDYILIGNSTLNCQDTTEWSSDAPTCQANFCLQHDVQFATYSPKTNTKWRSGDSISYQCNDGYRLIGSSRLDCLDNNTWSSDPPICEENLCPHLQVEFATHTPNRVTWSPSNSVRYQCNDGYRMVGNAILVCLQSRKWSAKPPVCKEILCQVPLPPPFASISTKRRRVSRGSRVTFTCNDGYTINGAEDDSLTMTCLQDGSWSRNVPECTSKPCPNRPSPNFSRADKVQSEWKVGESVTYSCQLGYRLNGPREITCLEGGIWSSDSPTCTKITCPYPATPVSGSIANPRRTWNAFDTVRFACNRGYELIGNSAAFCSISGSWSRDPPRCSELLCSVPAAPLFGRVSATKPKLAADKTITFICHFGYHISGRSTTRLVSTCLEDRTWSHPPPVCQANRRDGHPCVREPSRIKEGRRCKKPCTKDSDCKGFLKSCQCDDVCGMSCFNLDAICDEIDPFPNGVIRINQRSYGNAVWYFCNDGFVLRGIPYRVCRSDKTWSGSTPECSARL</sequence>
<dbReference type="Pfam" id="PF00089">
    <property type="entry name" value="Trypsin"/>
    <property type="match status" value="2"/>
</dbReference>
<evidence type="ECO:0000313" key="11">
    <source>
        <dbReference type="Proteomes" id="UP001642483"/>
    </source>
</evidence>
<dbReference type="InterPro" id="IPR001254">
    <property type="entry name" value="Trypsin_dom"/>
</dbReference>
<feature type="domain" description="Sushi" evidence="8">
    <location>
        <begin position="494"/>
        <end position="552"/>
    </location>
</feature>
<dbReference type="InterPro" id="IPR035976">
    <property type="entry name" value="Sushi/SCR/CCP_sf"/>
</dbReference>
<keyword evidence="11" id="KW-1185">Reference proteome</keyword>
<evidence type="ECO:0000259" key="7">
    <source>
        <dbReference type="PROSITE" id="PS50240"/>
    </source>
</evidence>